<dbReference type="STRING" id="321339.SAMN05444340_10140"/>
<dbReference type="EMBL" id="FNPF01000001">
    <property type="protein sequence ID" value="SDX83193.1"/>
    <property type="molecule type" value="Genomic_DNA"/>
</dbReference>
<evidence type="ECO:0000313" key="2">
    <source>
        <dbReference type="Proteomes" id="UP000199286"/>
    </source>
</evidence>
<dbReference type="Proteomes" id="UP000199286">
    <property type="component" value="Unassembled WGS sequence"/>
</dbReference>
<dbReference type="RefSeq" id="WP_177177776.1">
    <property type="nucleotide sequence ID" value="NZ_FNPF01000001.1"/>
</dbReference>
<gene>
    <name evidence="1" type="ORF">SAMN05444340_10140</name>
</gene>
<keyword evidence="2" id="KW-1185">Reference proteome</keyword>
<organism evidence="1 2">
    <name type="scientific">Citreimonas salinaria</name>
    <dbReference type="NCBI Taxonomy" id="321339"/>
    <lineage>
        <taxon>Bacteria</taxon>
        <taxon>Pseudomonadati</taxon>
        <taxon>Pseudomonadota</taxon>
        <taxon>Alphaproteobacteria</taxon>
        <taxon>Rhodobacterales</taxon>
        <taxon>Roseobacteraceae</taxon>
        <taxon>Citreimonas</taxon>
    </lineage>
</organism>
<name>A0A1H3EWL5_9RHOB</name>
<dbReference type="AlphaFoldDB" id="A0A1H3EWL5"/>
<accession>A0A1H3EWL5</accession>
<sequence>MDGAVGLLKEGNRLDTLRAVMSHSDRQDLSRLAFDEPAPLPRADMLVD</sequence>
<proteinExistence type="predicted"/>
<protein>
    <submittedName>
        <fullName evidence="1">Uncharacterized protein</fullName>
    </submittedName>
</protein>
<evidence type="ECO:0000313" key="1">
    <source>
        <dbReference type="EMBL" id="SDX83193.1"/>
    </source>
</evidence>
<reference evidence="1 2" key="1">
    <citation type="submission" date="2016-10" db="EMBL/GenBank/DDBJ databases">
        <authorList>
            <person name="de Groot N.N."/>
        </authorList>
    </citation>
    <scope>NUCLEOTIDE SEQUENCE [LARGE SCALE GENOMIC DNA]</scope>
    <source>
        <strain evidence="1 2">DSM 26880</strain>
    </source>
</reference>